<dbReference type="Gene3D" id="3.30.1490.20">
    <property type="entry name" value="ATP-grasp fold, A domain"/>
    <property type="match status" value="1"/>
</dbReference>
<protein>
    <recommendedName>
        <fullName evidence="3">ATP-grasp domain-containing protein</fullName>
    </recommendedName>
</protein>
<gene>
    <name evidence="1" type="ORF">A2903_01815</name>
</gene>
<dbReference type="Proteomes" id="UP000178184">
    <property type="component" value="Unassembled WGS sequence"/>
</dbReference>
<organism evidence="1 2">
    <name type="scientific">Candidatus Nomurabacteria bacterium RIFCSPLOWO2_01_FULL_33_17</name>
    <dbReference type="NCBI Taxonomy" id="1801764"/>
    <lineage>
        <taxon>Bacteria</taxon>
        <taxon>Candidatus Nomuraibacteriota</taxon>
    </lineage>
</organism>
<evidence type="ECO:0000313" key="2">
    <source>
        <dbReference type="Proteomes" id="UP000178184"/>
    </source>
</evidence>
<dbReference type="InterPro" id="IPR013815">
    <property type="entry name" value="ATP_grasp_subdomain_1"/>
</dbReference>
<sequence length="316" mass="35880">MRTIRVGVIRGGRNSDNYQKSISNGAIILRALREHDDYTGHDILIDKDEVWHLDGVPIVQANLINKIDICISTTDDILEKSGSLSKILKSLGIKHVYPSKESLRGYIPDSLKEQIKSVGVRTPKQLDLDFNDTNLAGQIHKTFSPPYSLIKVDSTGIVSHITHSKNIDELFEVLEKQELDSNQKYILEEYINGEEWAVNIIPNFRDTKFYTLHPVYLNTVNPAFKSNVQISRSAEGRFATPHVHGTLDLYGKLVAGLINSQNPITFIFRYDPNKKPVLFRIIDRHTLNDDAILLEALKESIVSESEYLDSILKAWR</sequence>
<name>A0A1F6WMW2_9BACT</name>
<dbReference type="Gene3D" id="3.30.470.20">
    <property type="entry name" value="ATP-grasp fold, B domain"/>
    <property type="match status" value="1"/>
</dbReference>
<accession>A0A1F6WMW2</accession>
<evidence type="ECO:0000313" key="1">
    <source>
        <dbReference type="EMBL" id="OGI83164.1"/>
    </source>
</evidence>
<dbReference type="STRING" id="1801764.A2903_01815"/>
<comment type="caution">
    <text evidence="1">The sequence shown here is derived from an EMBL/GenBank/DDBJ whole genome shotgun (WGS) entry which is preliminary data.</text>
</comment>
<evidence type="ECO:0008006" key="3">
    <source>
        <dbReference type="Google" id="ProtNLM"/>
    </source>
</evidence>
<dbReference type="GO" id="GO:0005524">
    <property type="term" value="F:ATP binding"/>
    <property type="evidence" value="ECO:0007669"/>
    <property type="project" value="InterPro"/>
</dbReference>
<proteinExistence type="predicted"/>
<reference evidence="1 2" key="1">
    <citation type="journal article" date="2016" name="Nat. Commun.">
        <title>Thousands of microbial genomes shed light on interconnected biogeochemical processes in an aquifer system.</title>
        <authorList>
            <person name="Anantharaman K."/>
            <person name="Brown C.T."/>
            <person name="Hug L.A."/>
            <person name="Sharon I."/>
            <person name="Castelle C.J."/>
            <person name="Probst A.J."/>
            <person name="Thomas B.C."/>
            <person name="Singh A."/>
            <person name="Wilkins M.J."/>
            <person name="Karaoz U."/>
            <person name="Brodie E.L."/>
            <person name="Williams K.H."/>
            <person name="Hubbard S.S."/>
            <person name="Banfield J.F."/>
        </authorList>
    </citation>
    <scope>NUCLEOTIDE SEQUENCE [LARGE SCALE GENOMIC DNA]</scope>
</reference>
<dbReference type="Gene3D" id="3.40.50.20">
    <property type="match status" value="1"/>
</dbReference>
<dbReference type="EMBL" id="MFUO01000035">
    <property type="protein sequence ID" value="OGI83164.1"/>
    <property type="molecule type" value="Genomic_DNA"/>
</dbReference>
<dbReference type="AlphaFoldDB" id="A0A1F6WMW2"/>